<feature type="region of interest" description="Disordered" evidence="2">
    <location>
        <begin position="258"/>
        <end position="429"/>
    </location>
</feature>
<feature type="compositionally biased region" description="Basic residues" evidence="2">
    <location>
        <begin position="400"/>
        <end position="416"/>
    </location>
</feature>
<feature type="domain" description="Fas-binding factor 1 C-terminal" evidence="3">
    <location>
        <begin position="527"/>
        <end position="684"/>
    </location>
</feature>
<comment type="caution">
    <text evidence="4">The sequence shown here is derived from an EMBL/GenBank/DDBJ whole genome shotgun (WGS) entry which is preliminary data.</text>
</comment>
<dbReference type="GO" id="GO:0036064">
    <property type="term" value="C:ciliary basal body"/>
    <property type="evidence" value="ECO:0007669"/>
    <property type="project" value="TreeGrafter"/>
</dbReference>
<feature type="compositionally biased region" description="Polar residues" evidence="2">
    <location>
        <begin position="370"/>
        <end position="385"/>
    </location>
</feature>
<feature type="non-terminal residue" evidence="4">
    <location>
        <position position="939"/>
    </location>
</feature>
<evidence type="ECO:0000313" key="4">
    <source>
        <dbReference type="EMBL" id="KAB0400727.1"/>
    </source>
</evidence>
<dbReference type="Proteomes" id="UP000437017">
    <property type="component" value="Unassembled WGS sequence"/>
</dbReference>
<feature type="coiled-coil region" evidence="1">
    <location>
        <begin position="785"/>
        <end position="829"/>
    </location>
</feature>
<dbReference type="Pfam" id="PF21007">
    <property type="entry name" value="FBF1"/>
    <property type="match status" value="1"/>
</dbReference>
<dbReference type="PANTHER" id="PTHR33689:SF1">
    <property type="entry name" value="FAS-BINDING FACTOR 1"/>
    <property type="match status" value="1"/>
</dbReference>
<evidence type="ECO:0000259" key="3">
    <source>
        <dbReference type="Pfam" id="PF21007"/>
    </source>
</evidence>
<feature type="compositionally biased region" description="Basic and acidic residues" evidence="2">
    <location>
        <begin position="265"/>
        <end position="277"/>
    </location>
</feature>
<protein>
    <recommendedName>
        <fullName evidence="3">Fas-binding factor 1 C-terminal domain-containing protein</fullName>
    </recommendedName>
</protein>
<feature type="region of interest" description="Disordered" evidence="2">
    <location>
        <begin position="212"/>
        <end position="241"/>
    </location>
</feature>
<dbReference type="GO" id="GO:0005814">
    <property type="term" value="C:centriole"/>
    <property type="evidence" value="ECO:0007669"/>
    <property type="project" value="TreeGrafter"/>
</dbReference>
<dbReference type="PANTHER" id="PTHR33689">
    <property type="entry name" value="FAS-BINDING FACTOR 1"/>
    <property type="match status" value="1"/>
</dbReference>
<dbReference type="InterPro" id="IPR033561">
    <property type="entry name" value="FBF1"/>
</dbReference>
<dbReference type="AlphaFoldDB" id="A0A6A1Q014"/>
<keyword evidence="5" id="KW-1185">Reference proteome</keyword>
<dbReference type="GO" id="GO:0097539">
    <property type="term" value="C:ciliary transition fiber"/>
    <property type="evidence" value="ECO:0007669"/>
    <property type="project" value="InterPro"/>
</dbReference>
<evidence type="ECO:0000313" key="5">
    <source>
        <dbReference type="Proteomes" id="UP000437017"/>
    </source>
</evidence>
<feature type="region of interest" description="Disordered" evidence="2">
    <location>
        <begin position="1"/>
        <end position="35"/>
    </location>
</feature>
<feature type="coiled-coil region" evidence="1">
    <location>
        <begin position="855"/>
        <end position="882"/>
    </location>
</feature>
<feature type="compositionally biased region" description="Polar residues" evidence="2">
    <location>
        <begin position="299"/>
        <end position="311"/>
    </location>
</feature>
<proteinExistence type="predicted"/>
<dbReference type="InterPro" id="IPR049390">
    <property type="entry name" value="FBF1_C"/>
</dbReference>
<evidence type="ECO:0000256" key="2">
    <source>
        <dbReference type="SAM" id="MobiDB-lite"/>
    </source>
</evidence>
<feature type="region of interest" description="Disordered" evidence="2">
    <location>
        <begin position="920"/>
        <end position="939"/>
    </location>
</feature>
<dbReference type="GO" id="GO:0090162">
    <property type="term" value="P:establishment of epithelial cell polarity"/>
    <property type="evidence" value="ECO:0007669"/>
    <property type="project" value="InterPro"/>
</dbReference>
<accession>A0A6A1Q014</accession>
<sequence>TPPEKPVKLASRARDATGAAQALPPSRARTKSLLEDDAFSTRAGLAGADAEVSDISDADPQALLQAMKDLDEMDADLLGLKKSNLASSKRAAKGSGKEEQPSPLKPAGVLTANEKRDAIPTKKLSPSPSSRGHQYRKFSFEDLEDPLAGLLSDDEEGIAKKLPGTESKTASVKSPAPARDQGPSIPLTPGNTPVRKKEELLFDDGDDIVATLGFGDSPKAERRHTGDQYLPNVPSCREGPLPARSKLDELLGRGTAAKLLARPGTGEHREFKLDKKYQRPQGEEAFFEGGTDPKGEPGSRQSTPAASSPTQPRRGGADWLGLKDEGLDLLPPSPTREARRGPPPASQHSAPSRHSAPAGLPSLGAKPPTEGTSSPAKGSQPSQPGATEKEEEGDWLSHALSRKKSQACCRHPRARASSRPGNPRHGSTEAACPACRLRAFPVNDWNLTFSFPAGPTRPCSRRPSACHPHSCVLRSPVTWNPAALALHAGDPKRGTAPGDCSGTEPAVGFPGSQEPPGLSVPVQVRKLELERTQHQLLLESLQQRHQVDLELIDSAHRSRVKVLETSYQQREERLRRENEELSAQYLSRCQEAEQARAELTAQHQRRLAATAQEKDQEMERLRELQRASILEMRKDHEEQLQRLKLLKDREIDAVTSATSHTRSLNGIIEQMEKFSSSLHELSSREVIGKMEARLSEQSRLLEQERWRVNAEQSKAESAQRALEEQRKVMVQQMAMEREELERAKSGRSRATAMRQGGQRVLATLSRAQFNSGEETAERLCCLQEQAELKIRASELRAKEDQLAAEREALEQERQELRLEKERVGAAAQRIRLRAEEVERMSQVASQKYEEGEQALREARQVQSEQQARLQLVQQQQERLRQQERHPSALTAVSSLGGRGQEHLSLAQQRLQLDRIRQDLPSGPVGLLSRAQGLAASGLS</sequence>
<evidence type="ECO:0000256" key="1">
    <source>
        <dbReference type="SAM" id="Coils"/>
    </source>
</evidence>
<dbReference type="GO" id="GO:0060271">
    <property type="term" value="P:cilium assembly"/>
    <property type="evidence" value="ECO:0007669"/>
    <property type="project" value="InterPro"/>
</dbReference>
<reference evidence="4 5" key="1">
    <citation type="journal article" date="2019" name="PLoS ONE">
        <title>Genomic analyses reveal an absence of contemporary introgressive admixture between fin whales and blue whales, despite known hybrids.</title>
        <authorList>
            <person name="Westbury M.V."/>
            <person name="Petersen B."/>
            <person name="Lorenzen E.D."/>
        </authorList>
    </citation>
    <scope>NUCLEOTIDE SEQUENCE [LARGE SCALE GENOMIC DNA]</scope>
    <source>
        <strain evidence="4">FinWhale-01</strain>
    </source>
</reference>
<feature type="non-terminal residue" evidence="4">
    <location>
        <position position="1"/>
    </location>
</feature>
<organism evidence="4 5">
    <name type="scientific">Balaenoptera physalus</name>
    <name type="common">Fin whale</name>
    <name type="synonym">Balaena physalus</name>
    <dbReference type="NCBI Taxonomy" id="9770"/>
    <lineage>
        <taxon>Eukaryota</taxon>
        <taxon>Metazoa</taxon>
        <taxon>Chordata</taxon>
        <taxon>Craniata</taxon>
        <taxon>Vertebrata</taxon>
        <taxon>Euteleostomi</taxon>
        <taxon>Mammalia</taxon>
        <taxon>Eutheria</taxon>
        <taxon>Laurasiatheria</taxon>
        <taxon>Artiodactyla</taxon>
        <taxon>Whippomorpha</taxon>
        <taxon>Cetacea</taxon>
        <taxon>Mysticeti</taxon>
        <taxon>Balaenopteridae</taxon>
        <taxon>Balaenoptera</taxon>
    </lineage>
</organism>
<name>A0A6A1Q014_BALPH</name>
<gene>
    <name evidence="4" type="ORF">E2I00_008354</name>
</gene>
<dbReference type="EMBL" id="SGJD01001315">
    <property type="protein sequence ID" value="KAB0400727.1"/>
    <property type="molecule type" value="Genomic_DNA"/>
</dbReference>
<keyword evidence="1" id="KW-0175">Coiled coil</keyword>
<feature type="region of interest" description="Disordered" evidence="2">
    <location>
        <begin position="489"/>
        <end position="517"/>
    </location>
</feature>
<dbReference type="OrthoDB" id="8195456at2759"/>
<feature type="coiled-coil region" evidence="1">
    <location>
        <begin position="524"/>
        <end position="653"/>
    </location>
</feature>
<feature type="region of interest" description="Disordered" evidence="2">
    <location>
        <begin position="82"/>
        <end position="194"/>
    </location>
</feature>